<dbReference type="GO" id="GO:0051996">
    <property type="term" value="F:squalene synthase [NAD(P)H] activity"/>
    <property type="evidence" value="ECO:0007669"/>
    <property type="project" value="UniProtKB-EC"/>
</dbReference>
<comment type="caution">
    <text evidence="1">The sequence shown here is derived from an EMBL/GenBank/DDBJ whole genome shotgun (WGS) entry which is preliminary data.</text>
</comment>
<dbReference type="SUPFAM" id="SSF48576">
    <property type="entry name" value="Terpenoid synthases"/>
    <property type="match status" value="1"/>
</dbReference>
<dbReference type="EMBL" id="JBDXSU010000003">
    <property type="protein sequence ID" value="MFB5189701.1"/>
    <property type="molecule type" value="Genomic_DNA"/>
</dbReference>
<keyword evidence="1" id="KW-0808">Transferase</keyword>
<dbReference type="NCBIfam" id="TIGR03464">
    <property type="entry name" value="HpnC"/>
    <property type="match status" value="1"/>
</dbReference>
<evidence type="ECO:0000313" key="1">
    <source>
        <dbReference type="EMBL" id="MFB5189701.1"/>
    </source>
</evidence>
<dbReference type="InterPro" id="IPR033904">
    <property type="entry name" value="Trans_IPPS_HH"/>
</dbReference>
<name>A0ABV5ABX3_9BACL</name>
<dbReference type="InterPro" id="IPR044843">
    <property type="entry name" value="Trans_IPPS_bact-type"/>
</dbReference>
<dbReference type="Gene3D" id="1.10.600.10">
    <property type="entry name" value="Farnesyl Diphosphate Synthase"/>
    <property type="match status" value="1"/>
</dbReference>
<reference evidence="1 2" key="1">
    <citation type="journal article" date="2024" name="Int. J. Mol. Sci.">
        <title>Exploration of Alicyclobacillus spp. Genome in Search of Antibiotic Resistance.</title>
        <authorList>
            <person name="Bucka-Kolendo J."/>
            <person name="Kiousi D.E."/>
            <person name="Dekowska A."/>
            <person name="Mikolajczuk-Szczyrba A."/>
            <person name="Karadedos D.M."/>
            <person name="Michael P."/>
            <person name="Galanis A."/>
            <person name="Sokolowska B."/>
        </authorList>
    </citation>
    <scope>NUCLEOTIDE SEQUENCE [LARGE SCALE GENOMIC DNA]</scope>
    <source>
        <strain evidence="1 2">KKP 3000</strain>
    </source>
</reference>
<dbReference type="InterPro" id="IPR008949">
    <property type="entry name" value="Isoprenoid_synthase_dom_sf"/>
</dbReference>
<accession>A0ABV5ABX3</accession>
<dbReference type="RefSeq" id="WP_275475251.1">
    <property type="nucleotide sequence ID" value="NZ_CP162940.1"/>
</dbReference>
<dbReference type="Proteomes" id="UP001579974">
    <property type="component" value="Unassembled WGS sequence"/>
</dbReference>
<dbReference type="Pfam" id="PF00494">
    <property type="entry name" value="SQS_PSY"/>
    <property type="match status" value="1"/>
</dbReference>
<proteinExistence type="predicted"/>
<dbReference type="SFLD" id="SFLDS00005">
    <property type="entry name" value="Isoprenoid_Synthase_Type_I"/>
    <property type="match status" value="1"/>
</dbReference>
<keyword evidence="2" id="KW-1185">Reference proteome</keyword>
<evidence type="ECO:0000313" key="2">
    <source>
        <dbReference type="Proteomes" id="UP001579974"/>
    </source>
</evidence>
<dbReference type="InterPro" id="IPR017827">
    <property type="entry name" value="HSQ_synthase_HpnC"/>
</dbReference>
<sequence length="283" mass="32664">MSTIPADLESAFAECQKLATSHYENFSVLSIFIPRDLRPHFSAIYAYCRGVDDIGDEFAGDRLQALDEWADQLSLCYTGTPTSPGFRALQYTIHQFGLPREPFDQLIEANRRDQHQSAYASWEDLLDYCRYSANPVGRMVLGLFGYQDDDRQRLSDCTCTALQIANHLQDVSRDVVRGRFYVPLEDLERFGSSLAEYRAGVITEPIRRCIRYEVERTWELFHRGEQLERTVPRRLRLQLRLYRLGGEAVLRSLAQQNFDPMSHRPVVSTRNKLGIACRALFKP</sequence>
<organism evidence="1 2">
    <name type="scientific">Alicyclobacillus fastidiosus</name>
    <dbReference type="NCBI Taxonomy" id="392011"/>
    <lineage>
        <taxon>Bacteria</taxon>
        <taxon>Bacillati</taxon>
        <taxon>Bacillota</taxon>
        <taxon>Bacilli</taxon>
        <taxon>Bacillales</taxon>
        <taxon>Alicyclobacillaceae</taxon>
        <taxon>Alicyclobacillus</taxon>
    </lineage>
</organism>
<gene>
    <name evidence="1" type="primary">hpnC</name>
    <name evidence="1" type="ORF">KKP3000_002977</name>
</gene>
<dbReference type="EC" id="2.5.1.21" evidence="1"/>
<dbReference type="SFLD" id="SFLDG01018">
    <property type="entry name" value="Squalene/Phytoene_Synthase_Lik"/>
    <property type="match status" value="1"/>
</dbReference>
<dbReference type="PANTHER" id="PTHR31480">
    <property type="entry name" value="BIFUNCTIONAL LYCOPENE CYCLASE/PHYTOENE SYNTHASE"/>
    <property type="match status" value="1"/>
</dbReference>
<dbReference type="CDD" id="cd00683">
    <property type="entry name" value="Trans_IPPS_HH"/>
    <property type="match status" value="1"/>
</dbReference>
<dbReference type="InterPro" id="IPR002060">
    <property type="entry name" value="Squ/phyt_synthse"/>
</dbReference>
<dbReference type="SFLD" id="SFLDG01212">
    <property type="entry name" value="Phytoene_synthase_like"/>
    <property type="match status" value="1"/>
</dbReference>
<protein>
    <submittedName>
        <fullName evidence="1">Squalene synthase HpnC</fullName>
        <ecNumber evidence="1">2.5.1.21</ecNumber>
    </submittedName>
</protein>